<proteinExistence type="predicted"/>
<name>A0ABV8BRB8_9PSEU</name>
<comment type="caution">
    <text evidence="2">The sequence shown here is derived from an EMBL/GenBank/DDBJ whole genome shotgun (WGS) entry which is preliminary data.</text>
</comment>
<dbReference type="Proteomes" id="UP001595690">
    <property type="component" value="Unassembled WGS sequence"/>
</dbReference>
<evidence type="ECO:0000313" key="2">
    <source>
        <dbReference type="EMBL" id="MFC3891870.1"/>
    </source>
</evidence>
<feature type="region of interest" description="Disordered" evidence="1">
    <location>
        <begin position="53"/>
        <end position="78"/>
    </location>
</feature>
<feature type="compositionally biased region" description="Acidic residues" evidence="1">
    <location>
        <begin position="61"/>
        <end position="78"/>
    </location>
</feature>
<evidence type="ECO:0000256" key="1">
    <source>
        <dbReference type="SAM" id="MobiDB-lite"/>
    </source>
</evidence>
<accession>A0ABV8BRB8</accession>
<organism evidence="2 3">
    <name type="scientific">Lentzea rhizosphaerae</name>
    <dbReference type="NCBI Taxonomy" id="2041025"/>
    <lineage>
        <taxon>Bacteria</taxon>
        <taxon>Bacillati</taxon>
        <taxon>Actinomycetota</taxon>
        <taxon>Actinomycetes</taxon>
        <taxon>Pseudonocardiales</taxon>
        <taxon>Pseudonocardiaceae</taxon>
        <taxon>Lentzea</taxon>
    </lineage>
</organism>
<reference evidence="3" key="1">
    <citation type="journal article" date="2019" name="Int. J. Syst. Evol. Microbiol.">
        <title>The Global Catalogue of Microorganisms (GCM) 10K type strain sequencing project: providing services to taxonomists for standard genome sequencing and annotation.</title>
        <authorList>
            <consortium name="The Broad Institute Genomics Platform"/>
            <consortium name="The Broad Institute Genome Sequencing Center for Infectious Disease"/>
            <person name="Wu L."/>
            <person name="Ma J."/>
        </authorList>
    </citation>
    <scope>NUCLEOTIDE SEQUENCE [LARGE SCALE GENOMIC DNA]</scope>
    <source>
        <strain evidence="3">CGMCC 4.7405</strain>
    </source>
</reference>
<evidence type="ECO:0000313" key="3">
    <source>
        <dbReference type="Proteomes" id="UP001595690"/>
    </source>
</evidence>
<dbReference type="EMBL" id="JBHRZI010000011">
    <property type="protein sequence ID" value="MFC3891870.1"/>
    <property type="molecule type" value="Genomic_DNA"/>
</dbReference>
<keyword evidence="3" id="KW-1185">Reference proteome</keyword>
<gene>
    <name evidence="2" type="ORF">ACFOWZ_10290</name>
</gene>
<protein>
    <submittedName>
        <fullName evidence="2">Uncharacterized protein</fullName>
    </submittedName>
</protein>
<dbReference type="RefSeq" id="WP_382371476.1">
    <property type="nucleotide sequence ID" value="NZ_JBHRZI010000011.1"/>
</dbReference>
<sequence length="78" mass="8326">MVGEIITICAVTAAAVAKPAFDYLKVRVLAKNANKTDIREIAKVAFPRYQIGPLRRGPADEVTESSEGGESEGDDCSD</sequence>